<keyword evidence="7" id="KW-0503">Monooxygenase</keyword>
<gene>
    <name evidence="10" type="ORF">G293_00755</name>
</gene>
<dbReference type="GO" id="GO:0004497">
    <property type="term" value="F:monooxygenase activity"/>
    <property type="evidence" value="ECO:0007669"/>
    <property type="project" value="UniProtKB-KW"/>
</dbReference>
<keyword evidence="11" id="KW-1185">Reference proteome</keyword>
<evidence type="ECO:0000256" key="5">
    <source>
        <dbReference type="ARBA" id="ARBA00022827"/>
    </source>
</evidence>
<evidence type="ECO:0000256" key="3">
    <source>
        <dbReference type="ARBA" id="ARBA00005349"/>
    </source>
</evidence>
<dbReference type="Pfam" id="PF00890">
    <property type="entry name" value="FAD_binding_2"/>
    <property type="match status" value="1"/>
</dbReference>
<comment type="cofactor">
    <cofactor evidence="1">
        <name>FAD</name>
        <dbReference type="ChEBI" id="CHEBI:57692"/>
    </cofactor>
</comment>
<keyword evidence="6" id="KW-0560">Oxidoreductase</keyword>
<dbReference type="STRING" id="1277257.G293_00755"/>
<dbReference type="InterPro" id="IPR051205">
    <property type="entry name" value="UbiH/COQ6_monooxygenase"/>
</dbReference>
<dbReference type="GO" id="GO:0016705">
    <property type="term" value="F:oxidoreductase activity, acting on paired donors, with incorporation or reduction of molecular oxygen"/>
    <property type="evidence" value="ECO:0007669"/>
    <property type="project" value="InterPro"/>
</dbReference>
<dbReference type="PANTHER" id="PTHR43876:SF7">
    <property type="entry name" value="UBIQUINONE BIOSYNTHESIS MONOOXYGENASE COQ6, MITOCHONDRIAL"/>
    <property type="match status" value="1"/>
</dbReference>
<comment type="similarity">
    <text evidence="3">Belongs to the UbiH/COQ6 family.</text>
</comment>
<protein>
    <submittedName>
        <fullName evidence="10">2-octaprenyl-6-methoxyphenyl hydroxylase</fullName>
    </submittedName>
</protein>
<evidence type="ECO:0000256" key="2">
    <source>
        <dbReference type="ARBA" id="ARBA00004749"/>
    </source>
</evidence>
<dbReference type="GO" id="GO:0071949">
    <property type="term" value="F:FAD binding"/>
    <property type="evidence" value="ECO:0007669"/>
    <property type="project" value="InterPro"/>
</dbReference>
<evidence type="ECO:0000256" key="6">
    <source>
        <dbReference type="ARBA" id="ARBA00023002"/>
    </source>
</evidence>
<proteinExistence type="inferred from homology"/>
<dbReference type="Pfam" id="PF01494">
    <property type="entry name" value="FAD_binding_3"/>
    <property type="match status" value="1"/>
</dbReference>
<feature type="domain" description="FAD-dependent oxidoreductase 2 FAD-binding" evidence="8">
    <location>
        <begin position="5"/>
        <end position="34"/>
    </location>
</feature>
<dbReference type="EMBL" id="CP004021">
    <property type="protein sequence ID" value="AKK19795.1"/>
    <property type="molecule type" value="Genomic_DNA"/>
</dbReference>
<dbReference type="RefSeq" id="WP_047263876.1">
    <property type="nucleotide sequence ID" value="NZ_CP004021.1"/>
</dbReference>
<evidence type="ECO:0000256" key="4">
    <source>
        <dbReference type="ARBA" id="ARBA00022630"/>
    </source>
</evidence>
<dbReference type="OrthoDB" id="9796623at2"/>
<dbReference type="SUPFAM" id="SSF51905">
    <property type="entry name" value="FAD/NAD(P)-binding domain"/>
    <property type="match status" value="1"/>
</dbReference>
<dbReference type="InterPro" id="IPR036188">
    <property type="entry name" value="FAD/NAD-bd_sf"/>
</dbReference>
<accession>A0A0G3I3F3</accession>
<dbReference type="UniPathway" id="UPA00232"/>
<dbReference type="Proteomes" id="UP000035503">
    <property type="component" value="Chromosome"/>
</dbReference>
<evidence type="ECO:0000259" key="8">
    <source>
        <dbReference type="Pfam" id="PF00890"/>
    </source>
</evidence>
<evidence type="ECO:0000259" key="9">
    <source>
        <dbReference type="Pfam" id="PF01494"/>
    </source>
</evidence>
<name>A0A0G3I3F3_LIBAF</name>
<dbReference type="InterPro" id="IPR003953">
    <property type="entry name" value="FAD-dep_OxRdtase_2_FAD-bd"/>
</dbReference>
<dbReference type="NCBIfam" id="TIGR01988">
    <property type="entry name" value="Ubi-OHases"/>
    <property type="match status" value="1"/>
</dbReference>
<feature type="domain" description="FAD-binding" evidence="9">
    <location>
        <begin position="146"/>
        <end position="307"/>
    </location>
</feature>
<keyword evidence="4" id="KW-0285">Flavoprotein</keyword>
<dbReference type="AlphaFoldDB" id="A0A0G3I3F3"/>
<dbReference type="InterPro" id="IPR002938">
    <property type="entry name" value="FAD-bd"/>
</dbReference>
<evidence type="ECO:0000313" key="11">
    <source>
        <dbReference type="Proteomes" id="UP000035503"/>
    </source>
</evidence>
<evidence type="ECO:0000256" key="7">
    <source>
        <dbReference type="ARBA" id="ARBA00023033"/>
    </source>
</evidence>
<dbReference type="KEGG" id="lau:G293_00755"/>
<dbReference type="PANTHER" id="PTHR43876">
    <property type="entry name" value="UBIQUINONE BIOSYNTHESIS MONOOXYGENASE COQ6, MITOCHONDRIAL"/>
    <property type="match status" value="1"/>
</dbReference>
<dbReference type="PATRIC" id="fig|1277257.4.peg.170"/>
<evidence type="ECO:0000313" key="10">
    <source>
        <dbReference type="EMBL" id="AKK19795.1"/>
    </source>
</evidence>
<reference evidence="10 11" key="1">
    <citation type="journal article" date="2015" name="Genome Announc.">
        <title>Complete Genome Sequence of 'Candidatus Liberibacter africanus,' a Bacterium Associated with Citrus Huanglongbing.</title>
        <authorList>
            <person name="Lin H."/>
            <person name="Pietersen G."/>
            <person name="Han C."/>
            <person name="Read D.A."/>
            <person name="Lou B."/>
            <person name="Gupta G."/>
            <person name="Civerolo E.L."/>
        </authorList>
    </citation>
    <scope>NUCLEOTIDE SEQUENCE [LARGE SCALE GENOMIC DNA]</scope>
    <source>
        <strain evidence="10 11">PTSAPSY</strain>
    </source>
</reference>
<dbReference type="InterPro" id="IPR010971">
    <property type="entry name" value="UbiH/COQ6"/>
</dbReference>
<keyword evidence="5" id="KW-0274">FAD</keyword>
<evidence type="ECO:0000256" key="1">
    <source>
        <dbReference type="ARBA" id="ARBA00001974"/>
    </source>
</evidence>
<sequence>MKHFDVIIIGSGLTGSVAAIGAAKKGLLTALVSPVSCFHDLRTTMLMDEGVGFLKELDIWDSLQHVVEPVSSFKLVDITGCFITAPDAVFKSSEIGIDAFGYNIPNYPFIEALTKKISQEPLIHCFDALADEMQIGEKNIAISLSTGQKITGKFLVGSDGRNSSIRRQMGCGEKNWSYPQKALVLNFKHSMPHHGLCVEFHKSLGTITQIPLQGNCSSLVWMMESQEADFYHKLPINEIARRLEQYLYSIVGKIEVVTDVQSFQLSSMVSRCFGENRVVLVGEAAHVLPPIYGQGFNLSMRDVIVLLNMIQCDQVSFEDIGSRYHSMRRGDILGRIIGVDLFNRSLFAQYPFLHLFRVGTLHVLGKMIPLRHQVMRQSLFVRNL</sequence>
<comment type="pathway">
    <text evidence="2">Cofactor biosynthesis; ubiquinone biosynthesis.</text>
</comment>
<organism evidence="10 11">
    <name type="scientific">Candidatus Liberibacter africanus PTSAPSY</name>
    <dbReference type="NCBI Taxonomy" id="1277257"/>
    <lineage>
        <taxon>Bacteria</taxon>
        <taxon>Pseudomonadati</taxon>
        <taxon>Pseudomonadota</taxon>
        <taxon>Alphaproteobacteria</taxon>
        <taxon>Hyphomicrobiales</taxon>
        <taxon>Rhizobiaceae</taxon>
        <taxon>Liberibacter</taxon>
    </lineage>
</organism>
<dbReference type="Gene3D" id="3.50.50.60">
    <property type="entry name" value="FAD/NAD(P)-binding domain"/>
    <property type="match status" value="2"/>
</dbReference>
<dbReference type="PRINTS" id="PR00420">
    <property type="entry name" value="RNGMNOXGNASE"/>
</dbReference>
<dbReference type="GO" id="GO:0006744">
    <property type="term" value="P:ubiquinone biosynthetic process"/>
    <property type="evidence" value="ECO:0007669"/>
    <property type="project" value="UniProtKB-UniPathway"/>
</dbReference>